<name>A0A183VF25_TOXCA</name>
<dbReference type="AlphaFoldDB" id="A0A183VF25"/>
<dbReference type="WBParaSite" id="TCNE_0001934901-mRNA-1">
    <property type="protein sequence ID" value="TCNE_0001934901-mRNA-1"/>
    <property type="gene ID" value="TCNE_0001934901"/>
</dbReference>
<protein>
    <submittedName>
        <fullName evidence="3">Quaking_NLS domain-containing protein</fullName>
    </submittedName>
</protein>
<reference evidence="1 2" key="2">
    <citation type="submission" date="2018-11" db="EMBL/GenBank/DDBJ databases">
        <authorList>
            <consortium name="Pathogen Informatics"/>
        </authorList>
    </citation>
    <scope>NUCLEOTIDE SEQUENCE [LARGE SCALE GENOMIC DNA]</scope>
</reference>
<sequence>MIRNKPCSRHTTRWERKALLHLPYRRPTYNRTCVACR</sequence>
<dbReference type="EMBL" id="UYWY01026767">
    <property type="protein sequence ID" value="VDM50666.1"/>
    <property type="molecule type" value="Genomic_DNA"/>
</dbReference>
<evidence type="ECO:0000313" key="2">
    <source>
        <dbReference type="Proteomes" id="UP000050794"/>
    </source>
</evidence>
<dbReference type="Proteomes" id="UP000050794">
    <property type="component" value="Unassembled WGS sequence"/>
</dbReference>
<evidence type="ECO:0000313" key="1">
    <source>
        <dbReference type="EMBL" id="VDM50666.1"/>
    </source>
</evidence>
<keyword evidence="2" id="KW-1185">Reference proteome</keyword>
<gene>
    <name evidence="1" type="ORF">TCNE_LOCUS19345</name>
</gene>
<proteinExistence type="predicted"/>
<organism evidence="2 3">
    <name type="scientific">Toxocara canis</name>
    <name type="common">Canine roundworm</name>
    <dbReference type="NCBI Taxonomy" id="6265"/>
    <lineage>
        <taxon>Eukaryota</taxon>
        <taxon>Metazoa</taxon>
        <taxon>Ecdysozoa</taxon>
        <taxon>Nematoda</taxon>
        <taxon>Chromadorea</taxon>
        <taxon>Rhabditida</taxon>
        <taxon>Spirurina</taxon>
        <taxon>Ascaridomorpha</taxon>
        <taxon>Ascaridoidea</taxon>
        <taxon>Toxocaridae</taxon>
        <taxon>Toxocara</taxon>
    </lineage>
</organism>
<accession>A0A183VF25</accession>
<reference evidence="3" key="1">
    <citation type="submission" date="2016-06" db="UniProtKB">
        <authorList>
            <consortium name="WormBaseParasite"/>
        </authorList>
    </citation>
    <scope>IDENTIFICATION</scope>
</reference>
<evidence type="ECO:0000313" key="3">
    <source>
        <dbReference type="WBParaSite" id="TCNE_0001934901-mRNA-1"/>
    </source>
</evidence>